<evidence type="ECO:0000256" key="1">
    <source>
        <dbReference type="ARBA" id="ARBA00013081"/>
    </source>
</evidence>
<organism evidence="9">
    <name type="scientific">Oryza glumipatula</name>
    <dbReference type="NCBI Taxonomy" id="40148"/>
    <lineage>
        <taxon>Eukaryota</taxon>
        <taxon>Viridiplantae</taxon>
        <taxon>Streptophyta</taxon>
        <taxon>Embryophyta</taxon>
        <taxon>Tracheophyta</taxon>
        <taxon>Spermatophyta</taxon>
        <taxon>Magnoliopsida</taxon>
        <taxon>Liliopsida</taxon>
        <taxon>Poales</taxon>
        <taxon>Poaceae</taxon>
        <taxon>BOP clade</taxon>
        <taxon>Oryzoideae</taxon>
        <taxon>Oryzeae</taxon>
        <taxon>Oryzinae</taxon>
        <taxon>Oryza</taxon>
    </lineage>
</organism>
<evidence type="ECO:0000256" key="2">
    <source>
        <dbReference type="ARBA" id="ARBA00022801"/>
    </source>
</evidence>
<accession>A0A0E0BKP0</accession>
<dbReference type="SMART" id="SM00220">
    <property type="entry name" value="S_TKc"/>
    <property type="match status" value="1"/>
</dbReference>
<dbReference type="EC" id="3.1.3.16" evidence="1"/>
<evidence type="ECO:0000313" key="9">
    <source>
        <dbReference type="EnsemblPlants" id="OGLUM11G17720.1"/>
    </source>
</evidence>
<dbReference type="SMART" id="SM00332">
    <property type="entry name" value="PP2Cc"/>
    <property type="match status" value="1"/>
</dbReference>
<reference evidence="9" key="2">
    <citation type="submission" date="2018-05" db="EMBL/GenBank/DDBJ databases">
        <title>OgluRS3 (Oryza glumaepatula Reference Sequence Version 3).</title>
        <authorList>
            <person name="Zhang J."/>
            <person name="Kudrna D."/>
            <person name="Lee S."/>
            <person name="Talag J."/>
            <person name="Welchert J."/>
            <person name="Wing R.A."/>
        </authorList>
    </citation>
    <scope>NUCLEOTIDE SEQUENCE [LARGE SCALE GENOMIC DNA]</scope>
</reference>
<evidence type="ECO:0000256" key="3">
    <source>
        <dbReference type="ARBA" id="ARBA00022912"/>
    </source>
</evidence>
<dbReference type="SUPFAM" id="SSF81606">
    <property type="entry name" value="PP2C-like"/>
    <property type="match status" value="1"/>
</dbReference>
<dbReference type="GO" id="GO:0005524">
    <property type="term" value="F:ATP binding"/>
    <property type="evidence" value="ECO:0007669"/>
    <property type="project" value="InterPro"/>
</dbReference>
<dbReference type="InterPro" id="IPR000719">
    <property type="entry name" value="Prot_kinase_dom"/>
</dbReference>
<feature type="region of interest" description="Disordered" evidence="6">
    <location>
        <begin position="144"/>
        <end position="182"/>
    </location>
</feature>
<dbReference type="Gramene" id="OGLUM11G17720.1">
    <property type="protein sequence ID" value="OGLUM11G17720.1"/>
    <property type="gene ID" value="OGLUM11G17720"/>
</dbReference>
<dbReference type="EnsemblPlants" id="OGLUM11G17720.1">
    <property type="protein sequence ID" value="OGLUM11G17720.1"/>
    <property type="gene ID" value="OGLUM11G17720"/>
</dbReference>
<comment type="catalytic activity">
    <reaction evidence="5">
        <text>O-phospho-L-threonyl-[protein] + H2O = L-threonyl-[protein] + phosphate</text>
        <dbReference type="Rhea" id="RHEA:47004"/>
        <dbReference type="Rhea" id="RHEA-COMP:11060"/>
        <dbReference type="Rhea" id="RHEA-COMP:11605"/>
        <dbReference type="ChEBI" id="CHEBI:15377"/>
        <dbReference type="ChEBI" id="CHEBI:30013"/>
        <dbReference type="ChEBI" id="CHEBI:43474"/>
        <dbReference type="ChEBI" id="CHEBI:61977"/>
        <dbReference type="EC" id="3.1.3.16"/>
    </reaction>
</comment>
<dbReference type="PROSITE" id="PS51746">
    <property type="entry name" value="PPM_2"/>
    <property type="match status" value="1"/>
</dbReference>
<dbReference type="GO" id="GO:0004672">
    <property type="term" value="F:protein kinase activity"/>
    <property type="evidence" value="ECO:0007669"/>
    <property type="project" value="InterPro"/>
</dbReference>
<protein>
    <recommendedName>
        <fullName evidence="1">protein-serine/threonine phosphatase</fullName>
        <ecNumber evidence="1">3.1.3.16</ecNumber>
    </recommendedName>
</protein>
<dbReference type="Gene3D" id="3.60.40.10">
    <property type="entry name" value="PPM-type phosphatase domain"/>
    <property type="match status" value="1"/>
</dbReference>
<dbReference type="PANTHER" id="PTHR47992">
    <property type="entry name" value="PROTEIN PHOSPHATASE"/>
    <property type="match status" value="1"/>
</dbReference>
<proteinExistence type="predicted"/>
<dbReference type="SUPFAM" id="SSF56112">
    <property type="entry name" value="Protein kinase-like (PK-like)"/>
    <property type="match status" value="1"/>
</dbReference>
<feature type="domain" description="Protein kinase" evidence="7">
    <location>
        <begin position="661"/>
        <end position="998"/>
    </location>
</feature>
<evidence type="ECO:0000313" key="10">
    <source>
        <dbReference type="Proteomes" id="UP000026961"/>
    </source>
</evidence>
<dbReference type="PROSITE" id="PS50011">
    <property type="entry name" value="PROTEIN_KINASE_DOM"/>
    <property type="match status" value="1"/>
</dbReference>
<feature type="domain" description="PPM-type phosphatase" evidence="8">
    <location>
        <begin position="173"/>
        <end position="486"/>
    </location>
</feature>
<evidence type="ECO:0000256" key="4">
    <source>
        <dbReference type="ARBA" id="ARBA00047761"/>
    </source>
</evidence>
<dbReference type="eggNOG" id="KOG0698">
    <property type="taxonomic scope" value="Eukaryota"/>
</dbReference>
<keyword evidence="3" id="KW-0904">Protein phosphatase</keyword>
<evidence type="ECO:0000259" key="7">
    <source>
        <dbReference type="PROSITE" id="PS50011"/>
    </source>
</evidence>
<evidence type="ECO:0000256" key="5">
    <source>
        <dbReference type="ARBA" id="ARBA00048336"/>
    </source>
</evidence>
<dbReference type="HOGENOM" id="CLU_012110_0_0_1"/>
<dbReference type="GO" id="GO:0004722">
    <property type="term" value="F:protein serine/threonine phosphatase activity"/>
    <property type="evidence" value="ECO:0007669"/>
    <property type="project" value="UniProtKB-EC"/>
</dbReference>
<sequence length="998" mass="113143">MGRTNLGIPFQPNVYGLQVPRNPVPAQHLWAAWRGRGPVQAQKCNDASSHRGWRVGPTTSSGHAKPRLPFPPTPASGGDSPMRLGCSGGRRRLLRAALLRLVVLVLVAPPRRCAGESATCLAVYREGGAPAVFQSAHCPRWTLLAPSAGSGGEGDGDRRSSSSSPPPPPHPRGCHVAVDRGRRRSQEDRAVCALGIRIPFIEHMRIKEVDVGVVAVFDGHNGAEASEMASKLLLEYFLLHVYFLLDGIYSIMFRKSTGKLTYKEVTILNNVINLYKEDQSSHSKGSCWALPAILDRSFHMEVLKESLLRAVHDVDLTFSKEGKRRRKRNSNNRDDFALANYDGPFYNVKELTKDHHPDREDERSRVEAAGGYVLEWAGVHRVNGELALSRAIGDVPYKRYGVIPTPELTEWQSLSANDTFLIASSDGVFEKMTMQDVCDLMLRVKLGVNQELGSFAVTQQNLADYVVDLALEKGTTDNVAAVIVPLGSHYSSKVTLEDWYMLEENSKTSISPLQTIPYQQKSDDGVSSALIGVDYYKRSSAKFHRFLVEAKMKRLGCFYLSESLDEDMDYIFRVPEAYQREGVNDFDHSPVETVLFSGGNLDKYKDRHFCWYLGHQDGEMGRCHSPEAFANFFGLLDSVSHNGSKPHSSHSFGYKISDFRYKLKKRFDRGSYGEVWLAFHWNCSEDVDVHKDHSHFNTILKPDSYNCTSSNTTLPDENHVSDTIDGDLFILKRIMVERGRAAYLSGLREKYFGELFSNASRTLEALSRAESSTAFSVDSQLNPHIFAENNMSFTEEPLKHIARFIESFESELKELWLVYRNEGRSLSKLIYTAEETKLVTGNNNERVRHIQVLQPSKWWYWLRTTKAGQKQMQNLLWQLLMGLKACHDRNITHRDIKPGFMILNGSISKILLWLYSWPQWQRRICRRLIDFGSAFDDFTLKHLYDSGPTRYDMWSVGVVMLELIVGSPHVFQISDRTRALMDHRLEGWSEQTKELAYK</sequence>
<evidence type="ECO:0000259" key="8">
    <source>
        <dbReference type="PROSITE" id="PS51746"/>
    </source>
</evidence>
<dbReference type="Gene3D" id="1.10.510.10">
    <property type="entry name" value="Transferase(Phosphotransferase) domain 1"/>
    <property type="match status" value="1"/>
</dbReference>
<reference evidence="9" key="1">
    <citation type="submission" date="2015-04" db="UniProtKB">
        <authorList>
            <consortium name="EnsemblPlants"/>
        </authorList>
    </citation>
    <scope>IDENTIFICATION</scope>
</reference>
<dbReference type="InterPro" id="IPR001932">
    <property type="entry name" value="PPM-type_phosphatase-like_dom"/>
</dbReference>
<dbReference type="Pfam" id="PF00481">
    <property type="entry name" value="PP2C"/>
    <property type="match status" value="1"/>
</dbReference>
<evidence type="ECO:0000256" key="6">
    <source>
        <dbReference type="SAM" id="MobiDB-lite"/>
    </source>
</evidence>
<name>A0A0E0BKP0_9ORYZ</name>
<dbReference type="CDD" id="cd00143">
    <property type="entry name" value="PP2Cc"/>
    <property type="match status" value="1"/>
</dbReference>
<feature type="region of interest" description="Disordered" evidence="6">
    <location>
        <begin position="43"/>
        <end position="81"/>
    </location>
</feature>
<keyword evidence="10" id="KW-1185">Reference proteome</keyword>
<dbReference type="InterPro" id="IPR036457">
    <property type="entry name" value="PPM-type-like_dom_sf"/>
</dbReference>
<dbReference type="AlphaFoldDB" id="A0A0E0BKP0"/>
<dbReference type="InterPro" id="IPR011009">
    <property type="entry name" value="Kinase-like_dom_sf"/>
</dbReference>
<dbReference type="STRING" id="40148.A0A0E0BKP0"/>
<comment type="catalytic activity">
    <reaction evidence="4">
        <text>O-phospho-L-seryl-[protein] + H2O = L-seryl-[protein] + phosphate</text>
        <dbReference type="Rhea" id="RHEA:20629"/>
        <dbReference type="Rhea" id="RHEA-COMP:9863"/>
        <dbReference type="Rhea" id="RHEA-COMP:11604"/>
        <dbReference type="ChEBI" id="CHEBI:15377"/>
        <dbReference type="ChEBI" id="CHEBI:29999"/>
        <dbReference type="ChEBI" id="CHEBI:43474"/>
        <dbReference type="ChEBI" id="CHEBI:83421"/>
        <dbReference type="EC" id="3.1.3.16"/>
    </reaction>
</comment>
<dbReference type="Proteomes" id="UP000026961">
    <property type="component" value="Chromosome 11"/>
</dbReference>
<keyword evidence="2" id="KW-0378">Hydrolase</keyword>
<dbReference type="InterPro" id="IPR015655">
    <property type="entry name" value="PP2C"/>
</dbReference>